<feature type="region of interest" description="Disordered" evidence="1">
    <location>
        <begin position="75"/>
        <end position="130"/>
    </location>
</feature>
<evidence type="ECO:0000313" key="3">
    <source>
        <dbReference type="Proteomes" id="UP000321518"/>
    </source>
</evidence>
<accession>A0A511KHP3</accession>
<reference evidence="2 3" key="1">
    <citation type="submission" date="2019-07" db="EMBL/GenBank/DDBJ databases">
        <title>Rhodotorula toruloides NBRC10032 genome sequencing.</title>
        <authorList>
            <person name="Shida Y."/>
            <person name="Takaku H."/>
            <person name="Ogasawara W."/>
            <person name="Mori K."/>
        </authorList>
    </citation>
    <scope>NUCLEOTIDE SEQUENCE [LARGE SCALE GENOMIC DNA]</scope>
    <source>
        <strain evidence="2 3">NBRC10032</strain>
    </source>
</reference>
<protein>
    <submittedName>
        <fullName evidence="2">Uncharacterized protein</fullName>
    </submittedName>
</protein>
<gene>
    <name evidence="2" type="ORF">Rt10032_c09g3907</name>
</gene>
<name>A0A511KHP3_RHOTO</name>
<dbReference type="OrthoDB" id="10350713at2759"/>
<dbReference type="Proteomes" id="UP000321518">
    <property type="component" value="Unassembled WGS sequence"/>
</dbReference>
<evidence type="ECO:0000256" key="1">
    <source>
        <dbReference type="SAM" id="MobiDB-lite"/>
    </source>
</evidence>
<evidence type="ECO:0000313" key="2">
    <source>
        <dbReference type="EMBL" id="GEM09890.1"/>
    </source>
</evidence>
<dbReference type="EMBL" id="BJWK01000009">
    <property type="protein sequence ID" value="GEM09890.1"/>
    <property type="molecule type" value="Genomic_DNA"/>
</dbReference>
<organism evidence="2 3">
    <name type="scientific">Rhodotorula toruloides</name>
    <name type="common">Yeast</name>
    <name type="synonym">Rhodosporidium toruloides</name>
    <dbReference type="NCBI Taxonomy" id="5286"/>
    <lineage>
        <taxon>Eukaryota</taxon>
        <taxon>Fungi</taxon>
        <taxon>Dikarya</taxon>
        <taxon>Basidiomycota</taxon>
        <taxon>Pucciniomycotina</taxon>
        <taxon>Microbotryomycetes</taxon>
        <taxon>Sporidiobolales</taxon>
        <taxon>Sporidiobolaceae</taxon>
        <taxon>Rhodotorula</taxon>
    </lineage>
</organism>
<comment type="caution">
    <text evidence="2">The sequence shown here is derived from an EMBL/GenBank/DDBJ whole genome shotgun (WGS) entry which is preliminary data.</text>
</comment>
<dbReference type="AlphaFoldDB" id="A0A511KHP3"/>
<sequence length="130" mass="14372">MASSRYSTPLPPDDQLAGIKQHSRDAFRDGLSAIRGTGSLLRTKSGRDTVGTDLSKTSKHLTADLKHLYDGWRRKWDQSHPTSSSSAGAIRRPPVFKSEQQALEAQSLGRRRAAYGSNAPNGEYVRSLRY</sequence>
<proteinExistence type="predicted"/>